<evidence type="ECO:0000313" key="3">
    <source>
        <dbReference type="Proteomes" id="UP001223072"/>
    </source>
</evidence>
<comment type="caution">
    <text evidence="2">The sequence shown here is derived from an EMBL/GenBank/DDBJ whole genome shotgun (WGS) entry which is preliminary data.</text>
</comment>
<evidence type="ECO:0000256" key="1">
    <source>
        <dbReference type="SAM" id="MobiDB-lite"/>
    </source>
</evidence>
<dbReference type="Proteomes" id="UP001223072">
    <property type="component" value="Unassembled WGS sequence"/>
</dbReference>
<proteinExistence type="predicted"/>
<organism evidence="2 3">
    <name type="scientific">Streptomyces turgidiscabies</name>
    <dbReference type="NCBI Taxonomy" id="85558"/>
    <lineage>
        <taxon>Bacteria</taxon>
        <taxon>Bacillati</taxon>
        <taxon>Actinomycetota</taxon>
        <taxon>Actinomycetes</taxon>
        <taxon>Kitasatosporales</taxon>
        <taxon>Streptomycetaceae</taxon>
        <taxon>Streptomyces</taxon>
    </lineage>
</organism>
<reference evidence="2 3" key="1">
    <citation type="submission" date="2023-07" db="EMBL/GenBank/DDBJ databases">
        <title>Comparative genomics of wheat-associated soil bacteria to identify genetic determinants of phenazine resistance.</title>
        <authorList>
            <person name="Mouncey N."/>
        </authorList>
    </citation>
    <scope>NUCLEOTIDE SEQUENCE [LARGE SCALE GENOMIC DNA]</scope>
    <source>
        <strain evidence="2 3">W2I16</strain>
    </source>
</reference>
<feature type="compositionally biased region" description="Basic and acidic residues" evidence="1">
    <location>
        <begin position="8"/>
        <end position="20"/>
    </location>
</feature>
<evidence type="ECO:0008006" key="4">
    <source>
        <dbReference type="Google" id="ProtNLM"/>
    </source>
</evidence>
<evidence type="ECO:0000313" key="2">
    <source>
        <dbReference type="EMBL" id="MDQ0935745.1"/>
    </source>
</evidence>
<name>A0ABU0RXX0_9ACTN</name>
<keyword evidence="3" id="KW-1185">Reference proteome</keyword>
<protein>
    <recommendedName>
        <fullName evidence="4">Transposase</fullName>
    </recommendedName>
</protein>
<feature type="region of interest" description="Disordered" evidence="1">
    <location>
        <begin position="1"/>
        <end position="20"/>
    </location>
</feature>
<dbReference type="EMBL" id="JAUSZS010000007">
    <property type="protein sequence ID" value="MDQ0935745.1"/>
    <property type="molecule type" value="Genomic_DNA"/>
</dbReference>
<sequence>MAFAPNHKGTETPDLDGERWGHVRRQVLTSRHVCGSALTDGFLGGLKSQIENHLFPGMPRLI</sequence>
<gene>
    <name evidence="2" type="ORF">QFZ49_005717</name>
</gene>
<accession>A0ABU0RXX0</accession>